<evidence type="ECO:0000256" key="1">
    <source>
        <dbReference type="SAM" id="MobiDB-lite"/>
    </source>
</evidence>
<feature type="non-terminal residue" evidence="2">
    <location>
        <position position="1"/>
    </location>
</feature>
<keyword evidence="3" id="KW-1185">Reference proteome</keyword>
<reference evidence="2 3" key="1">
    <citation type="submission" date="2023-11" db="EMBL/GenBank/DDBJ databases">
        <title>Lentzea sokolovensis, sp. nov., Lentzea kristufkii, sp. nov., and Lentzea miocenensis, sp. nov., rare actinobacteria from Sokolov Coal Basin, Miocene lacustrine sediment, Czech Republic.</title>
        <authorList>
            <person name="Lara A."/>
            <person name="Kotroba L."/>
            <person name="Nouioui I."/>
            <person name="Neumann-Schaal M."/>
            <person name="Mast Y."/>
            <person name="Chronakova A."/>
        </authorList>
    </citation>
    <scope>NUCLEOTIDE SEQUENCE [LARGE SCALE GENOMIC DNA]</scope>
    <source>
        <strain evidence="2 3">BCCO 10_0061</strain>
    </source>
</reference>
<dbReference type="RefSeq" id="WP_319981871.1">
    <property type="nucleotide sequence ID" value="NZ_JAXAVU010000023.1"/>
</dbReference>
<feature type="non-terminal residue" evidence="2">
    <location>
        <position position="2966"/>
    </location>
</feature>
<sequence length="2966" mass="314769">FNTQLASPEGVRRQVVEVEVAGTNGDRYRDEMVRLIRDRAPAARVVVTAPAADGLTERQSAKRRDAADGRVVVTIRSSSVVEPVPEVRPVPDVPVRPDLSLSTRPEGAQPVSQAGQQDLTEWRNPSDGNQGEPVAPQSWLNASQVSADLVVVRDVGERTWLVLMPSDGNLDSHQVPAELRDELNEFLVEASRRDEDGTRARFVVEASGFHSGSERAKDVMGWLLGIDPSPVRARTSQRVVATLLPRVPDLVIRAKTQSGDAGNRFGSIGLGRAARTEVASRVVRFTMRREAVPMATAILQPDSDERNHDAEAGTRPAGSGQSSADPIDVDMVPDPLPPLEPELPSSNENRDDVPSDDDMYIGDDMVVDRPIVPEPRPAQAPPVLDADDPMGFGLIEQDRPTDVEIADAGPLDVLGALDPLVHNADMVLINSAIDLLDRAGAVDAILGNLAGGVVSPEELIWRSALLVSSDLVADEPAAERSARSVARWARSGDIASLTAAFLPEPGQDAEVPAAEVPRADVPAGQGIRDVGAQIVAGSGLAVVLAGFDGDTSEVERFVLASARVAAAQVGEAGARQWVGALTDAARLVADAGLWTLLRDRPAGPQAFFELVALVANDVYWHGGNMAMATAGGVASAVGMLDDRHVTEYLLRELSPERVGQSRWRDLVNEMQLKLPRNVDHAETLADNEARRRGGTETSDHLMWVAERLESGMDSGNVVWFTAADVELMPLRGPGGAVAGSMLLSRNDGDAAGFVGERFNAVTFTHAADLPAEGADERFEEQHAAIDRGEYTASWSPWARNEDGVYFVVARGTRGTAQLQLRDGRLVDVSGEVLGRLVMSSGSLPADGRFGSVALVVTDSALPGPDGRSVATGFTGAANAVGVPVRVHALAGTGNAFVHSSAIGDENPVDIGVVALDRGSSWVTLGPNGAPQQQPDGAERALDRLLPDDVAGFVQNGLRSHVQRLHESEGAQRATEFARTIEPVAGQLDALGLFDLVALRELPAQVRASVVADVVEVVTWESMTNEAESALRLASRLTTALRLVAGTGVLDQLLAESVRSQEATDFLWQTLLGLVRAVATETDEGDTSADVDADAEVLAIVVRSGVVTSMITAGDFAGLRQTMEALREVYDEHGRETAMVVLERQFSRDQLVDAEQWLLEADSQPVMPVPNPTPEQLRRQEEREEHRRQMAQAVAEFEAGVRTWESLNALVAELAGRSGPWTSAPLGAAPTRRTGRQSRGSAVGSTGPEAGSSRRSGGSAQTGQGAARPQARLGGLNLGVFHGERFTIPLPQRSTGVSDAAGSRQIADLADQVVSGLPARLPTAASPRASVLVTGSTLERAEIVRDQLVADLVDAHRDRYGAVGDGAQAHLESLVVAGVDAGLIDEVQIRPVPASFEPSGTGGTVAFSSADQLADFVAAPDIAFDALIENLNTQLAPSGGVRRHVVEVEVAGAGGDRYRDAVVRLITARAPAARVVASAPAADGMTARQRSKQRDTTDGQTVVTIRTTAVVEPVREMPPPVPRADTGDRADVPSGSTIVRTERQHGWLLLSPDRAHAGSVDRGSEAGFREFLDHVVALPAATDDGRAITWAMHLTTYGDDVATRTERTTGLLEFVAVDVLGGVELPQHLEFVRHQDTAITLTELLSDERMATEVVDLLSPRLVRIVIVGHTGDQQVALPRLPAAPARPDWLRSTRPEGSQLAVRTDQPDPVAWSVPSDVPRDLHVRRNPATGAWLVLVPRDVPLAGLEVPGALRAEIDAFVTAARDHAEPGQVSQWTVAATGFGDGTSRARTVLAWLLGVDPSVLPTRSARGRGAPQSRLSHLDISLSSRGVGEVGNVGSTRVGDGARVEVADRLVRVTTTRPAVAPSEVGDSLAQESAPVISELFLPETWTARSDVPAGLEVVEGSRTAESWRTESSWRVLLPRGGRLDGLEVPAALREAVATYLDAAASPGQDEGGRSERWRVTATGFVRGSDHARAVMAWLMGVDPKNLTTNPRRELVEKKMPHLPPQLNLRLTSVKPNTMGRTLGSVNLEGAAFDEVASRVVRFTMVGVPVPQRGPDERVDDGVENLVSPELRTNDEVVVDPPRPVATVLPNEPGSWDTAADVPAGPLVAPGSDPGTWRVLMPSDGQLDRHGVPEVLAAELGRFLAAARQTGEGGAQPWRIWASDFDGRAVRARAVMGWLLGVDPNVINQPRVPQSVMQTELPDVPSHLDLRTDSRRGRSAGNSFGPVVIGDGARGEALSRMVPVTLSGPPGWQRGVVVEQPGTAGTQDVADDRENADLDPANDGPTPDTDPIPDAPARWAIASDVPAGLLVRPGASRGTWLVLVPRDGDLRGRRAPAALRGALGDFLAEAARPASERTGPGASDLFRVATTGYSGGTQRARAVMGWLLGAGPTAFAEVTSRQVPTALVPRLPGDLVVEASTASAKNMGESFGPTRFEPDARTEVASRLVRFTMSRVAVADENADVVTRPPGVPEPMRLDDVPTDDDMHVDDPTDVGFVWGSETGEAQDFMATEAALTVMTSAYGVLEDVEALEAIRLGLAGTDADVEVVIWQSVLLVSRFIALNDHETAVQWGQFVAATARIGDLATLTDVLSVDPVQRAETPAADDIPPVVDAPDLAAVIVAASGLAVVLTDLDGDTSEIERFVLASARLALAEGGEAAARQWVGALTDAVRFTSDVGLWTSLRDRHAGPQAFIELMTLVANNAYWRGENAAMVTAHGVAVAVKMLDARSVTERLLIELDPQRVGQSRLRDLVDEMRTHTLRDAEALADNEARRLDTTRTGSSGRLVAEPTLAHEMEAERLLVRAGSQLVMPVSDPSPERARRLVEREELRRQVAVAVMEVDLGVRSQESLDALVADLTRGSGPWTAPPMGAARFRPGDRQEGGSGGGSSRPEEAGPSTRPGGSAQVGLGAGRSQVPLGRGSGGVFGGQRFSIPLGRRDSDVLDAAGSRQIAMFGDDVVVG</sequence>
<reference evidence="2 3" key="2">
    <citation type="submission" date="2023-11" db="EMBL/GenBank/DDBJ databases">
        <authorList>
            <person name="Lara A.C."/>
            <person name="Chronakova A."/>
        </authorList>
    </citation>
    <scope>NUCLEOTIDE SEQUENCE [LARGE SCALE GENOMIC DNA]</scope>
    <source>
        <strain evidence="2 3">BCCO 10_0061</strain>
    </source>
</reference>
<name>A0ABU4VDQ3_9PSEU</name>
<feature type="compositionally biased region" description="Basic and acidic residues" evidence="1">
    <location>
        <begin position="2210"/>
        <end position="2220"/>
    </location>
</feature>
<proteinExistence type="predicted"/>
<feature type="region of interest" description="Disordered" evidence="1">
    <location>
        <begin position="2269"/>
        <end position="2300"/>
    </location>
</feature>
<feature type="region of interest" description="Disordered" evidence="1">
    <location>
        <begin position="2210"/>
        <end position="2231"/>
    </location>
</feature>
<evidence type="ECO:0000313" key="3">
    <source>
        <dbReference type="Proteomes" id="UP001285352"/>
    </source>
</evidence>
<accession>A0ABU4VDQ3</accession>
<feature type="region of interest" description="Disordered" evidence="1">
    <location>
        <begin position="2865"/>
        <end position="2928"/>
    </location>
</feature>
<feature type="compositionally biased region" description="Basic and acidic residues" evidence="1">
    <location>
        <begin position="303"/>
        <end position="312"/>
    </location>
</feature>
<dbReference type="Proteomes" id="UP001285352">
    <property type="component" value="Unassembled WGS sequence"/>
</dbReference>
<feature type="compositionally biased region" description="Polar residues" evidence="1">
    <location>
        <begin position="110"/>
        <end position="119"/>
    </location>
</feature>
<organism evidence="2 3">
    <name type="scientific">Lentzea sokolovensis</name>
    <dbReference type="NCBI Taxonomy" id="3095429"/>
    <lineage>
        <taxon>Bacteria</taxon>
        <taxon>Bacillati</taxon>
        <taxon>Actinomycetota</taxon>
        <taxon>Actinomycetes</taxon>
        <taxon>Pseudonocardiales</taxon>
        <taxon>Pseudonocardiaceae</taxon>
        <taxon>Lentzea</taxon>
    </lineage>
</organism>
<feature type="region of interest" description="Disordered" evidence="1">
    <location>
        <begin position="1163"/>
        <end position="1190"/>
    </location>
</feature>
<protein>
    <submittedName>
        <fullName evidence="2">Uncharacterized protein</fullName>
    </submittedName>
</protein>
<feature type="compositionally biased region" description="Low complexity" evidence="1">
    <location>
        <begin position="1249"/>
        <end position="1267"/>
    </location>
</feature>
<dbReference type="EMBL" id="JAXAVU010000023">
    <property type="protein sequence ID" value="MDX8149923.1"/>
    <property type="molecule type" value="Genomic_DNA"/>
</dbReference>
<evidence type="ECO:0000313" key="2">
    <source>
        <dbReference type="EMBL" id="MDX8149923.1"/>
    </source>
</evidence>
<feature type="region of interest" description="Disordered" evidence="1">
    <location>
        <begin position="2469"/>
        <end position="2489"/>
    </location>
</feature>
<feature type="compositionally biased region" description="Basic and acidic residues" evidence="1">
    <location>
        <begin position="2480"/>
        <end position="2489"/>
    </location>
</feature>
<feature type="region of interest" description="Disordered" evidence="1">
    <location>
        <begin position="296"/>
        <end position="356"/>
    </location>
</feature>
<feature type="region of interest" description="Disordered" evidence="1">
    <location>
        <begin position="1217"/>
        <end position="1268"/>
    </location>
</feature>
<feature type="region of interest" description="Disordered" evidence="1">
    <location>
        <begin position="86"/>
        <end position="136"/>
    </location>
</feature>
<comment type="caution">
    <text evidence="2">The sequence shown here is derived from an EMBL/GenBank/DDBJ whole genome shotgun (WGS) entry which is preliminary data.</text>
</comment>
<feature type="compositionally biased region" description="Basic and acidic residues" evidence="1">
    <location>
        <begin position="1175"/>
        <end position="1187"/>
    </location>
</feature>
<gene>
    <name evidence="2" type="ORF">SK854_47955</name>
</gene>